<dbReference type="PROSITE" id="PS50081">
    <property type="entry name" value="ZF_DAG_PE_2"/>
    <property type="match status" value="1"/>
</dbReference>
<feature type="non-terminal residue" evidence="5">
    <location>
        <position position="1"/>
    </location>
</feature>
<accession>A0A9P6JIB6</accession>
<evidence type="ECO:0000256" key="2">
    <source>
        <dbReference type="ARBA" id="ARBA00022833"/>
    </source>
</evidence>
<dbReference type="GO" id="GO:0046872">
    <property type="term" value="F:metal ion binding"/>
    <property type="evidence" value="ECO:0007669"/>
    <property type="project" value="UniProtKB-KW"/>
</dbReference>
<evidence type="ECO:0000256" key="3">
    <source>
        <dbReference type="SAM" id="Coils"/>
    </source>
</evidence>
<dbReference type="AlphaFoldDB" id="A0A9P6JIB6"/>
<dbReference type="EMBL" id="JAAAHW010005043">
    <property type="protein sequence ID" value="KAF9970162.1"/>
    <property type="molecule type" value="Genomic_DNA"/>
</dbReference>
<dbReference type="Gene3D" id="2.30.29.30">
    <property type="entry name" value="Pleckstrin-homology domain (PH domain)/Phosphotyrosine-binding domain (PTB)"/>
    <property type="match status" value="1"/>
</dbReference>
<protein>
    <recommendedName>
        <fullName evidence="4">Phorbol-ester/DAG-type domain-containing protein</fullName>
    </recommendedName>
</protein>
<feature type="non-terminal residue" evidence="5">
    <location>
        <position position="280"/>
    </location>
</feature>
<evidence type="ECO:0000313" key="6">
    <source>
        <dbReference type="Proteomes" id="UP000749646"/>
    </source>
</evidence>
<reference evidence="5" key="1">
    <citation type="journal article" date="2020" name="Fungal Divers.">
        <title>Resolving the Mortierellaceae phylogeny through synthesis of multi-gene phylogenetics and phylogenomics.</title>
        <authorList>
            <person name="Vandepol N."/>
            <person name="Liber J."/>
            <person name="Desiro A."/>
            <person name="Na H."/>
            <person name="Kennedy M."/>
            <person name="Barry K."/>
            <person name="Grigoriev I.V."/>
            <person name="Miller A.N."/>
            <person name="O'Donnell K."/>
            <person name="Stajich J.E."/>
            <person name="Bonito G."/>
        </authorList>
    </citation>
    <scope>NUCLEOTIDE SEQUENCE</scope>
    <source>
        <strain evidence="5">MES-2147</strain>
    </source>
</reference>
<keyword evidence="6" id="KW-1185">Reference proteome</keyword>
<dbReference type="InterPro" id="IPR046349">
    <property type="entry name" value="C1-like_sf"/>
</dbReference>
<keyword evidence="1" id="KW-0479">Metal-binding</keyword>
<dbReference type="InterPro" id="IPR036274">
    <property type="entry name" value="HR1_rpt_sf"/>
</dbReference>
<dbReference type="InterPro" id="IPR002219">
    <property type="entry name" value="PKC_DAG/PE"/>
</dbReference>
<organism evidence="5 6">
    <name type="scientific">Modicella reniformis</name>
    <dbReference type="NCBI Taxonomy" id="1440133"/>
    <lineage>
        <taxon>Eukaryota</taxon>
        <taxon>Fungi</taxon>
        <taxon>Fungi incertae sedis</taxon>
        <taxon>Mucoromycota</taxon>
        <taxon>Mortierellomycotina</taxon>
        <taxon>Mortierellomycetes</taxon>
        <taxon>Mortierellales</taxon>
        <taxon>Mortierellaceae</taxon>
        <taxon>Modicella</taxon>
    </lineage>
</organism>
<feature type="coiled-coil region" evidence="3">
    <location>
        <begin position="162"/>
        <end position="226"/>
    </location>
</feature>
<gene>
    <name evidence="5" type="ORF">BGZ65_011347</name>
</gene>
<dbReference type="Proteomes" id="UP000749646">
    <property type="component" value="Unassembled WGS sequence"/>
</dbReference>
<dbReference type="Gene3D" id="3.30.60.20">
    <property type="match status" value="1"/>
</dbReference>
<sequence>SDFFCVRTVNRSELIHATARELECIFQLKSSNVGTASTTSTFSTATAETSLSVATSTHSTLSSASITGQSPSEIQAKIDTLKAEILKEEQIKRGAESMQAAWMGSKGTSDAYLKSKENVDVCIKIIKEKTMEVERLTSFLSTSETKAEPSQDVYSTERNHRVKELEKLITIERRHLEAAEKMAAPLMNSASNAVRRNWKSAVEVQMDSSRQRLASLNAELERVNSSGSKHPSPQHGTVAWAQQREIYGHTFHLKHYATPKSCHQCHDVLWGSQKSGYECA</sequence>
<dbReference type="InterPro" id="IPR011993">
    <property type="entry name" value="PH-like_dom_sf"/>
</dbReference>
<dbReference type="Gene3D" id="1.10.287.160">
    <property type="entry name" value="HR1 repeat"/>
    <property type="match status" value="1"/>
</dbReference>
<comment type="caution">
    <text evidence="5">The sequence shown here is derived from an EMBL/GenBank/DDBJ whole genome shotgun (WGS) entry which is preliminary data.</text>
</comment>
<feature type="domain" description="Phorbol-ester/DAG-type" evidence="4">
    <location>
        <begin position="248"/>
        <end position="280"/>
    </location>
</feature>
<dbReference type="SUPFAM" id="SSF57889">
    <property type="entry name" value="Cysteine-rich domain"/>
    <property type="match status" value="1"/>
</dbReference>
<evidence type="ECO:0000313" key="5">
    <source>
        <dbReference type="EMBL" id="KAF9970162.1"/>
    </source>
</evidence>
<proteinExistence type="predicted"/>
<evidence type="ECO:0000259" key="4">
    <source>
        <dbReference type="PROSITE" id="PS50081"/>
    </source>
</evidence>
<dbReference type="SUPFAM" id="SSF46585">
    <property type="entry name" value="HR1 repeat"/>
    <property type="match status" value="1"/>
</dbReference>
<dbReference type="OrthoDB" id="3638488at2759"/>
<keyword evidence="3" id="KW-0175">Coiled coil</keyword>
<evidence type="ECO:0000256" key="1">
    <source>
        <dbReference type="ARBA" id="ARBA00022723"/>
    </source>
</evidence>
<keyword evidence="2" id="KW-0862">Zinc</keyword>
<name>A0A9P6JIB6_9FUNG</name>